<comment type="caution">
    <text evidence="2">The sequence shown here is derived from an EMBL/GenBank/DDBJ whole genome shotgun (WGS) entry which is preliminary data.</text>
</comment>
<evidence type="ECO:0000313" key="2">
    <source>
        <dbReference type="EMBL" id="KAK2811384.1"/>
    </source>
</evidence>
<keyword evidence="3" id="KW-1185">Reference proteome</keyword>
<feature type="compositionally biased region" description="Basic and acidic residues" evidence="1">
    <location>
        <begin position="18"/>
        <end position="33"/>
    </location>
</feature>
<gene>
    <name evidence="2" type="ORF">Q5P01_000232</name>
</gene>
<evidence type="ECO:0000256" key="1">
    <source>
        <dbReference type="SAM" id="MobiDB-lite"/>
    </source>
</evidence>
<dbReference type="EMBL" id="JAUPFM010000180">
    <property type="protein sequence ID" value="KAK2811384.1"/>
    <property type="molecule type" value="Genomic_DNA"/>
</dbReference>
<evidence type="ECO:0000313" key="3">
    <source>
        <dbReference type="Proteomes" id="UP001187415"/>
    </source>
</evidence>
<sequence>VKDSGDLKNSVSGGGAGHTEEGGNKDGGDKDGGHVVLPWHNGRNTSSVSDLCDLTAELHNKPSSSDCESKQLPVL</sequence>
<dbReference type="Proteomes" id="UP001187415">
    <property type="component" value="Unassembled WGS sequence"/>
</dbReference>
<feature type="region of interest" description="Disordered" evidence="1">
    <location>
        <begin position="1"/>
        <end position="48"/>
    </location>
</feature>
<proteinExistence type="predicted"/>
<feature type="non-terminal residue" evidence="2">
    <location>
        <position position="1"/>
    </location>
</feature>
<accession>A0AA88IHI1</accession>
<protein>
    <submittedName>
        <fullName evidence="2">Uncharacterized protein</fullName>
    </submittedName>
</protein>
<organism evidence="2 3">
    <name type="scientific">Channa striata</name>
    <name type="common">Snakehead murrel</name>
    <name type="synonym">Ophicephalus striatus</name>
    <dbReference type="NCBI Taxonomy" id="64152"/>
    <lineage>
        <taxon>Eukaryota</taxon>
        <taxon>Metazoa</taxon>
        <taxon>Chordata</taxon>
        <taxon>Craniata</taxon>
        <taxon>Vertebrata</taxon>
        <taxon>Euteleostomi</taxon>
        <taxon>Actinopterygii</taxon>
        <taxon>Neopterygii</taxon>
        <taxon>Teleostei</taxon>
        <taxon>Neoteleostei</taxon>
        <taxon>Acanthomorphata</taxon>
        <taxon>Anabantaria</taxon>
        <taxon>Anabantiformes</taxon>
        <taxon>Channoidei</taxon>
        <taxon>Channidae</taxon>
        <taxon>Channa</taxon>
    </lineage>
</organism>
<dbReference type="AlphaFoldDB" id="A0AA88IHI1"/>
<reference evidence="2" key="1">
    <citation type="submission" date="2023-07" db="EMBL/GenBank/DDBJ databases">
        <title>Chromosome-level Genome Assembly of Striped Snakehead (Channa striata).</title>
        <authorList>
            <person name="Liu H."/>
        </authorList>
    </citation>
    <scope>NUCLEOTIDE SEQUENCE</scope>
    <source>
        <strain evidence="2">Gz</strain>
        <tissue evidence="2">Muscle</tissue>
    </source>
</reference>
<name>A0AA88IHI1_CHASR</name>